<dbReference type="InterPro" id="IPR015867">
    <property type="entry name" value="N-reg_PII/ATP_PRibTrfase_C"/>
</dbReference>
<keyword evidence="3" id="KW-1185">Reference proteome</keyword>
<name>A0A929B9Y5_9PSEU</name>
<evidence type="ECO:0000313" key="2">
    <source>
        <dbReference type="EMBL" id="MBE9373722.1"/>
    </source>
</evidence>
<dbReference type="InterPro" id="IPR011322">
    <property type="entry name" value="N-reg_PII-like_a/b"/>
</dbReference>
<dbReference type="Proteomes" id="UP000598360">
    <property type="component" value="Unassembled WGS sequence"/>
</dbReference>
<accession>A0A929B9Y5</accession>
<gene>
    <name evidence="2" type="ORF">IQ251_04575</name>
</gene>
<dbReference type="PANTHER" id="PTHR35983:SF1">
    <property type="entry name" value="UPF0166 PROTEIN TM_0021"/>
    <property type="match status" value="1"/>
</dbReference>
<comment type="caution">
    <text evidence="2">The sequence shown here is derived from an EMBL/GenBank/DDBJ whole genome shotgun (WGS) entry which is preliminary data.</text>
</comment>
<dbReference type="PANTHER" id="PTHR35983">
    <property type="entry name" value="UPF0166 PROTEIN TM_0021"/>
    <property type="match status" value="1"/>
</dbReference>
<dbReference type="Pfam" id="PF02641">
    <property type="entry name" value="DUF190"/>
    <property type="match status" value="1"/>
</dbReference>
<organism evidence="2 3">
    <name type="scientific">Saccharopolyspora montiporae</name>
    <dbReference type="NCBI Taxonomy" id="2781240"/>
    <lineage>
        <taxon>Bacteria</taxon>
        <taxon>Bacillati</taxon>
        <taxon>Actinomycetota</taxon>
        <taxon>Actinomycetes</taxon>
        <taxon>Pseudonocardiales</taxon>
        <taxon>Pseudonocardiaceae</taxon>
        <taxon>Saccharopolyspora</taxon>
    </lineage>
</organism>
<evidence type="ECO:0000256" key="1">
    <source>
        <dbReference type="ARBA" id="ARBA00010554"/>
    </source>
</evidence>
<protein>
    <submittedName>
        <fullName evidence="2">DUF190 domain-containing protein</fullName>
    </submittedName>
</protein>
<sequence>MRPAGTALRLTLLLGEDDRHRHHPLHREVVRRARAAGLPGVTVLRGDEGYGRHWQVHTTRLVDRAERLPVVVIVVGEPAAIRAFRGEGAALLDEVDCIRYSRGRRR</sequence>
<comment type="similarity">
    <text evidence="1">Belongs to the UPF0166 family.</text>
</comment>
<proteinExistence type="inferred from homology"/>
<reference evidence="2" key="1">
    <citation type="submission" date="2020-10" db="EMBL/GenBank/DDBJ databases">
        <title>Diversity and distribution of actinomycetes associated with coral in the coast of Hainan.</title>
        <authorList>
            <person name="Li F."/>
        </authorList>
    </citation>
    <scope>NUCLEOTIDE SEQUENCE</scope>
    <source>
        <strain evidence="2">HNM0983</strain>
    </source>
</reference>
<evidence type="ECO:0000313" key="3">
    <source>
        <dbReference type="Proteomes" id="UP000598360"/>
    </source>
</evidence>
<dbReference type="AlphaFoldDB" id="A0A929B9Y5"/>
<dbReference type="Gene3D" id="3.30.70.120">
    <property type="match status" value="1"/>
</dbReference>
<dbReference type="RefSeq" id="WP_193927161.1">
    <property type="nucleotide sequence ID" value="NZ_JADEYC010000007.1"/>
</dbReference>
<dbReference type="EMBL" id="JADEYC010000007">
    <property type="protein sequence ID" value="MBE9373722.1"/>
    <property type="molecule type" value="Genomic_DNA"/>
</dbReference>
<dbReference type="InterPro" id="IPR003793">
    <property type="entry name" value="UPF0166"/>
</dbReference>
<dbReference type="SUPFAM" id="SSF54913">
    <property type="entry name" value="GlnB-like"/>
    <property type="match status" value="1"/>
</dbReference>